<feature type="region of interest" description="Disordered" evidence="1">
    <location>
        <begin position="1"/>
        <end position="21"/>
    </location>
</feature>
<reference evidence="2" key="1">
    <citation type="submission" date="2018-02" db="EMBL/GenBank/DDBJ databases">
        <title>Rhizophora mucronata_Transcriptome.</title>
        <authorList>
            <person name="Meera S.P."/>
            <person name="Sreeshan A."/>
            <person name="Augustine A."/>
        </authorList>
    </citation>
    <scope>NUCLEOTIDE SEQUENCE</scope>
    <source>
        <tissue evidence="2">Leaf</tissue>
    </source>
</reference>
<evidence type="ECO:0000256" key="1">
    <source>
        <dbReference type="SAM" id="MobiDB-lite"/>
    </source>
</evidence>
<dbReference type="AlphaFoldDB" id="A0A2P2MDI5"/>
<protein>
    <submittedName>
        <fullName evidence="2">Uncharacterized protein LOC105649701</fullName>
    </submittedName>
</protein>
<accession>A0A2P2MDI5</accession>
<evidence type="ECO:0000313" key="2">
    <source>
        <dbReference type="EMBL" id="MBX28300.1"/>
    </source>
</evidence>
<name>A0A2P2MDI5_RHIMU</name>
<organism evidence="2">
    <name type="scientific">Rhizophora mucronata</name>
    <name type="common">Asiatic mangrove</name>
    <dbReference type="NCBI Taxonomy" id="61149"/>
    <lineage>
        <taxon>Eukaryota</taxon>
        <taxon>Viridiplantae</taxon>
        <taxon>Streptophyta</taxon>
        <taxon>Embryophyta</taxon>
        <taxon>Tracheophyta</taxon>
        <taxon>Spermatophyta</taxon>
        <taxon>Magnoliopsida</taxon>
        <taxon>eudicotyledons</taxon>
        <taxon>Gunneridae</taxon>
        <taxon>Pentapetalae</taxon>
        <taxon>rosids</taxon>
        <taxon>fabids</taxon>
        <taxon>Malpighiales</taxon>
        <taxon>Rhizophoraceae</taxon>
        <taxon>Rhizophora</taxon>
    </lineage>
</organism>
<dbReference type="EMBL" id="GGEC01047811">
    <property type="protein sequence ID" value="MBX28295.1"/>
    <property type="molecule type" value="Transcribed_RNA"/>
</dbReference>
<sequence length="54" mass="6307">MFHEFSHTNPRMGKKKNEKEYTRPLTCDIELKSHVNTKILAYTAPSHPNSSFPF</sequence>
<proteinExistence type="predicted"/>
<dbReference type="EMBL" id="GGEC01047816">
    <property type="protein sequence ID" value="MBX28300.1"/>
    <property type="molecule type" value="Transcribed_RNA"/>
</dbReference>